<accession>A0A7S0W8T7</accession>
<gene>
    <name evidence="3" type="ORF">HTEP1355_LOCUS22056</name>
</gene>
<feature type="region of interest" description="Disordered" evidence="1">
    <location>
        <begin position="97"/>
        <end position="150"/>
    </location>
</feature>
<feature type="region of interest" description="Disordered" evidence="1">
    <location>
        <begin position="1"/>
        <end position="31"/>
    </location>
</feature>
<dbReference type="AlphaFoldDB" id="A0A7S0W8T7"/>
<keyword evidence="2" id="KW-0812">Transmembrane</keyword>
<evidence type="ECO:0000313" key="3">
    <source>
        <dbReference type="EMBL" id="CAD8808376.1"/>
    </source>
</evidence>
<name>A0A7S0W8T7_9CRYP</name>
<evidence type="ECO:0000256" key="1">
    <source>
        <dbReference type="SAM" id="MobiDB-lite"/>
    </source>
</evidence>
<protein>
    <submittedName>
        <fullName evidence="3">Uncharacterized protein</fullName>
    </submittedName>
</protein>
<reference evidence="3" key="1">
    <citation type="submission" date="2021-01" db="EMBL/GenBank/DDBJ databases">
        <authorList>
            <person name="Corre E."/>
            <person name="Pelletier E."/>
            <person name="Niang G."/>
            <person name="Scheremetjew M."/>
            <person name="Finn R."/>
            <person name="Kale V."/>
            <person name="Holt S."/>
            <person name="Cochrane G."/>
            <person name="Meng A."/>
            <person name="Brown T."/>
            <person name="Cohen L."/>
        </authorList>
    </citation>
    <scope>NUCLEOTIDE SEQUENCE</scope>
    <source>
        <strain evidence="3">CCMP443</strain>
    </source>
</reference>
<dbReference type="EMBL" id="HBFN01037957">
    <property type="protein sequence ID" value="CAD8808376.1"/>
    <property type="molecule type" value="Transcribed_RNA"/>
</dbReference>
<evidence type="ECO:0000256" key="2">
    <source>
        <dbReference type="SAM" id="Phobius"/>
    </source>
</evidence>
<keyword evidence="2" id="KW-0472">Membrane</keyword>
<sequence length="219" mass="24075">MVVRDPPGTRIGGGVAADGFGQEDTGEPSQRRQLVNGRVKGQKLQINEVFFKPNNDETNRLLLWLPIYCGIAGAGIELLSWFLREFRGFCHRRSQAKSMSDWEAMSPKAADDEMSPTFSKEPAHWPSDEPPDDEVPPLAPKSEGPVDTLDALKSNGHITEEECVLARSMANGGDPKLLGALDSHERNMIKTGILIKKILNPKRSGANFGAPQEEHFMAV</sequence>
<feature type="transmembrane region" description="Helical" evidence="2">
    <location>
        <begin position="61"/>
        <end position="83"/>
    </location>
</feature>
<proteinExistence type="predicted"/>
<keyword evidence="2" id="KW-1133">Transmembrane helix</keyword>
<organism evidence="3">
    <name type="scientific">Hemiselmis tepida</name>
    <dbReference type="NCBI Taxonomy" id="464990"/>
    <lineage>
        <taxon>Eukaryota</taxon>
        <taxon>Cryptophyceae</taxon>
        <taxon>Cryptomonadales</taxon>
        <taxon>Hemiselmidaceae</taxon>
        <taxon>Hemiselmis</taxon>
    </lineage>
</organism>